<accession>A0A1M7YGX6</accession>
<dbReference type="PANTHER" id="PTHR42988">
    <property type="entry name" value="PHOSPHOHYDROLASE"/>
    <property type="match status" value="1"/>
</dbReference>
<dbReference type="EMBL" id="FRFE01000029">
    <property type="protein sequence ID" value="SHO51870.1"/>
    <property type="molecule type" value="Genomic_DNA"/>
</dbReference>
<gene>
    <name evidence="6" type="ORF">SAMN02745220_04262</name>
</gene>
<evidence type="ECO:0000256" key="2">
    <source>
        <dbReference type="ARBA" id="ARBA00022801"/>
    </source>
</evidence>
<dbReference type="Gene3D" id="3.60.21.10">
    <property type="match status" value="1"/>
</dbReference>
<dbReference type="SUPFAM" id="SSF56300">
    <property type="entry name" value="Metallo-dependent phosphatases"/>
    <property type="match status" value="1"/>
</dbReference>
<evidence type="ECO:0000256" key="1">
    <source>
        <dbReference type="ARBA" id="ARBA00022723"/>
    </source>
</evidence>
<dbReference type="InterPro" id="IPR050884">
    <property type="entry name" value="CNP_phosphodiesterase-III"/>
</dbReference>
<sequence length="334" mass="37692">MTSSSSFYSERISDHVAHDAASGKRCLLAHFSDLHFACVSSMQPHDFITKRLLGYLRWKLKRQAGHNAKLLTILRRDLQRTKPDHTVITGDMTHLGLPAEFSMARDWLKALDSADRVTVVPGNHDAYIRTRWHDSFACCLDYMVADPPTQPTLPDSLEDLYPILRVRDPIALIGINTARPSSLHLATGTIGDRQLEKLEMILRDLAGQQLFRILLLHHPPMQGVVSRRKRLTDMDALQMLLQRYGVELVLFGHAHESVRLSLNTAAGVIPAIGAPSASSVTRQKGRLASYFLYDVTMSSQKTWQLRMKERFFSGEELGFIDGKIDDYSFPVQRG</sequence>
<dbReference type="STRING" id="1121416.SAMN02745220_04262"/>
<evidence type="ECO:0000313" key="6">
    <source>
        <dbReference type="EMBL" id="SHO51870.1"/>
    </source>
</evidence>
<keyword evidence="3" id="KW-0408">Iron</keyword>
<name>A0A1M7YGX6_9BACT</name>
<comment type="similarity">
    <text evidence="4">Belongs to the cyclic nucleotide phosphodiesterase class-III family.</text>
</comment>
<reference evidence="6 7" key="1">
    <citation type="submission" date="2016-12" db="EMBL/GenBank/DDBJ databases">
        <authorList>
            <person name="Song W.-J."/>
            <person name="Kurnit D.M."/>
        </authorList>
    </citation>
    <scope>NUCLEOTIDE SEQUENCE [LARGE SCALE GENOMIC DNA]</scope>
    <source>
        <strain evidence="6 7">DSM 18488</strain>
    </source>
</reference>
<evidence type="ECO:0000256" key="3">
    <source>
        <dbReference type="ARBA" id="ARBA00023004"/>
    </source>
</evidence>
<evidence type="ECO:0000256" key="4">
    <source>
        <dbReference type="ARBA" id="ARBA00025742"/>
    </source>
</evidence>
<evidence type="ECO:0000313" key="7">
    <source>
        <dbReference type="Proteomes" id="UP000184603"/>
    </source>
</evidence>
<proteinExistence type="inferred from homology"/>
<dbReference type="RefSeq" id="WP_073615676.1">
    <property type="nucleotide sequence ID" value="NZ_FRFE01000029.1"/>
</dbReference>
<keyword evidence="1" id="KW-0479">Metal-binding</keyword>
<dbReference type="GO" id="GO:0046872">
    <property type="term" value="F:metal ion binding"/>
    <property type="evidence" value="ECO:0007669"/>
    <property type="project" value="UniProtKB-KW"/>
</dbReference>
<keyword evidence="2" id="KW-0378">Hydrolase</keyword>
<dbReference type="OrthoDB" id="9794568at2"/>
<evidence type="ECO:0000259" key="5">
    <source>
        <dbReference type="Pfam" id="PF00149"/>
    </source>
</evidence>
<dbReference type="GO" id="GO:0016787">
    <property type="term" value="F:hydrolase activity"/>
    <property type="evidence" value="ECO:0007669"/>
    <property type="project" value="UniProtKB-KW"/>
</dbReference>
<dbReference type="Proteomes" id="UP000184603">
    <property type="component" value="Unassembled WGS sequence"/>
</dbReference>
<dbReference type="InterPro" id="IPR029052">
    <property type="entry name" value="Metallo-depent_PP-like"/>
</dbReference>
<protein>
    <submittedName>
        <fullName evidence="6">3',5'-cyclic AMP phosphodiesterase CpdA</fullName>
    </submittedName>
</protein>
<feature type="domain" description="Calcineurin-like phosphoesterase" evidence="5">
    <location>
        <begin position="28"/>
        <end position="256"/>
    </location>
</feature>
<dbReference type="AlphaFoldDB" id="A0A1M7YGX6"/>
<keyword evidence="7" id="KW-1185">Reference proteome</keyword>
<dbReference type="PANTHER" id="PTHR42988:SF2">
    <property type="entry name" value="CYCLIC NUCLEOTIDE PHOSPHODIESTERASE CBUA0032-RELATED"/>
    <property type="match status" value="1"/>
</dbReference>
<organism evidence="6 7">
    <name type="scientific">Desulfopila aestuarii DSM 18488</name>
    <dbReference type="NCBI Taxonomy" id="1121416"/>
    <lineage>
        <taxon>Bacteria</taxon>
        <taxon>Pseudomonadati</taxon>
        <taxon>Thermodesulfobacteriota</taxon>
        <taxon>Desulfobulbia</taxon>
        <taxon>Desulfobulbales</taxon>
        <taxon>Desulfocapsaceae</taxon>
        <taxon>Desulfopila</taxon>
    </lineage>
</organism>
<dbReference type="InterPro" id="IPR004843">
    <property type="entry name" value="Calcineurin-like_PHP"/>
</dbReference>
<dbReference type="Pfam" id="PF00149">
    <property type="entry name" value="Metallophos"/>
    <property type="match status" value="1"/>
</dbReference>